<feature type="domain" description="D-serine dehydratase-like" evidence="3">
    <location>
        <begin position="276"/>
        <end position="366"/>
    </location>
</feature>
<dbReference type="Gene3D" id="2.40.37.20">
    <property type="entry name" value="D-serine dehydratase-like domain"/>
    <property type="match status" value="1"/>
</dbReference>
<evidence type="ECO:0000256" key="1">
    <source>
        <dbReference type="ARBA" id="ARBA00005323"/>
    </source>
</evidence>
<keyword evidence="5" id="KW-1185">Reference proteome</keyword>
<dbReference type="EMBL" id="BSYI01000051">
    <property type="protein sequence ID" value="GMG85110.1"/>
    <property type="molecule type" value="Genomic_DNA"/>
</dbReference>
<evidence type="ECO:0000259" key="3">
    <source>
        <dbReference type="SMART" id="SM01119"/>
    </source>
</evidence>
<accession>A0ABQ6LSQ2</accession>
<dbReference type="SUPFAM" id="SSF51419">
    <property type="entry name" value="PLP-binding barrel"/>
    <property type="match status" value="1"/>
</dbReference>
<dbReference type="SMART" id="SM01119">
    <property type="entry name" value="D-ser_dehydrat"/>
    <property type="match status" value="1"/>
</dbReference>
<dbReference type="Pfam" id="PF01168">
    <property type="entry name" value="Ala_racemase_N"/>
    <property type="match status" value="1"/>
</dbReference>
<dbReference type="InterPro" id="IPR051466">
    <property type="entry name" value="D-amino_acid_metab_enzyme"/>
</dbReference>
<name>A0ABQ6LSQ2_9RHOB</name>
<dbReference type="CDD" id="cd06819">
    <property type="entry name" value="PLPDE_III_LS_D-TA"/>
    <property type="match status" value="1"/>
</dbReference>
<sequence>MSTDGKLGPNQRLIGVPGSRAALATPALVLDLDIFEQNLERMAEIFDGRPEGIRPHAKTHKCATIARKQMERGAYGVCCAKPGEAIALAEAGVRSLLLTSPVVDPYKVETLVGLRGGLDELIFAVDSERAVDLLARAAGTAGVVISVLIDVGVGNNRTGARSTEAAVALGRHITAHASLELLGMQCYAGHVQHIEDPVARDAEGRRVLEGIAATKAALTEAFGPLKIVSGGGTGSYDIDLEAKVFNEFQVGSYVFMDVEYNAVRPRGNAAWPFETSLFVQTTVVSANVEGRATTDAGYKSFAMDGPQPIVVSGAPEGTVYKFLGDEHGWVHLPEGAADLAAGDVLSCVTPHCDPTVNLYDVYHVVRGDMLVDIWPIEARGRNW</sequence>
<gene>
    <name evidence="4" type="ORF">LNKW23_43260</name>
</gene>
<dbReference type="InterPro" id="IPR042208">
    <property type="entry name" value="D-ser_dehydrat-like_sf"/>
</dbReference>
<keyword evidence="2" id="KW-0456">Lyase</keyword>
<dbReference type="Proteomes" id="UP001239909">
    <property type="component" value="Unassembled WGS sequence"/>
</dbReference>
<dbReference type="InterPro" id="IPR026956">
    <property type="entry name" value="D-ser_dehydrat-like_dom"/>
</dbReference>
<protein>
    <submittedName>
        <fullName evidence="4">Alanine racemase</fullName>
    </submittedName>
</protein>
<proteinExistence type="inferred from homology"/>
<reference evidence="4 5" key="1">
    <citation type="submission" date="2023-04" db="EMBL/GenBank/DDBJ databases">
        <title>Marinoamorphus aggregata gen. nov., sp. Nov., isolate from tissue of brittle star Ophioplocus japonicus.</title>
        <authorList>
            <person name="Kawano K."/>
            <person name="Sawayama S."/>
            <person name="Nakagawa S."/>
        </authorList>
    </citation>
    <scope>NUCLEOTIDE SEQUENCE [LARGE SCALE GENOMIC DNA]</scope>
    <source>
        <strain evidence="4 5">NKW23</strain>
    </source>
</reference>
<dbReference type="InterPro" id="IPR029066">
    <property type="entry name" value="PLP-binding_barrel"/>
</dbReference>
<comment type="caution">
    <text evidence="4">The sequence shown here is derived from an EMBL/GenBank/DDBJ whole genome shotgun (WGS) entry which is preliminary data.</text>
</comment>
<comment type="similarity">
    <text evidence="1">Belongs to the DSD1 family.</text>
</comment>
<dbReference type="PANTHER" id="PTHR28004">
    <property type="entry name" value="ZGC:162816-RELATED"/>
    <property type="match status" value="1"/>
</dbReference>
<dbReference type="RefSeq" id="WP_285674369.1">
    <property type="nucleotide sequence ID" value="NZ_BSYI01000051.1"/>
</dbReference>
<evidence type="ECO:0000313" key="5">
    <source>
        <dbReference type="Proteomes" id="UP001239909"/>
    </source>
</evidence>
<dbReference type="PANTHER" id="PTHR28004:SF2">
    <property type="entry name" value="D-SERINE DEHYDRATASE"/>
    <property type="match status" value="1"/>
</dbReference>
<evidence type="ECO:0000313" key="4">
    <source>
        <dbReference type="EMBL" id="GMG85110.1"/>
    </source>
</evidence>
<organism evidence="4 5">
    <name type="scientific">Paralimibaculum aggregatum</name>
    <dbReference type="NCBI Taxonomy" id="3036245"/>
    <lineage>
        <taxon>Bacteria</taxon>
        <taxon>Pseudomonadati</taxon>
        <taxon>Pseudomonadota</taxon>
        <taxon>Alphaproteobacteria</taxon>
        <taxon>Rhodobacterales</taxon>
        <taxon>Paracoccaceae</taxon>
        <taxon>Paralimibaculum</taxon>
    </lineage>
</organism>
<dbReference type="Gene3D" id="3.20.20.10">
    <property type="entry name" value="Alanine racemase"/>
    <property type="match status" value="1"/>
</dbReference>
<dbReference type="InterPro" id="IPR001608">
    <property type="entry name" value="Ala_racemase_N"/>
</dbReference>
<evidence type="ECO:0000256" key="2">
    <source>
        <dbReference type="ARBA" id="ARBA00023239"/>
    </source>
</evidence>
<dbReference type="Pfam" id="PF14031">
    <property type="entry name" value="D-ser_dehydrat"/>
    <property type="match status" value="1"/>
</dbReference>